<evidence type="ECO:0008006" key="10">
    <source>
        <dbReference type="Google" id="ProtNLM"/>
    </source>
</evidence>
<dbReference type="PANTHER" id="PTHR24292">
    <property type="entry name" value="CYTOCHROME P450"/>
    <property type="match status" value="1"/>
</dbReference>
<dbReference type="GO" id="GO:0005506">
    <property type="term" value="F:iron ion binding"/>
    <property type="evidence" value="ECO:0007669"/>
    <property type="project" value="InterPro"/>
</dbReference>
<comment type="similarity">
    <text evidence="2">Belongs to the cytochrome P450 family.</text>
</comment>
<proteinExistence type="inferred from homology"/>
<comment type="caution">
    <text evidence="8">The sequence shown here is derived from an EMBL/GenBank/DDBJ whole genome shotgun (WGS) entry which is preliminary data.</text>
</comment>
<evidence type="ECO:0000256" key="4">
    <source>
        <dbReference type="ARBA" id="ARBA00022723"/>
    </source>
</evidence>
<evidence type="ECO:0000313" key="8">
    <source>
        <dbReference type="EMBL" id="PVV02017.1"/>
    </source>
</evidence>
<dbReference type="InterPro" id="IPR050476">
    <property type="entry name" value="Insect_CytP450_Detox"/>
</dbReference>
<keyword evidence="3" id="KW-0349">Heme</keyword>
<dbReference type="OrthoDB" id="1470350at2759"/>
<evidence type="ECO:0000313" key="9">
    <source>
        <dbReference type="Proteomes" id="UP000245609"/>
    </source>
</evidence>
<dbReference type="Pfam" id="PF00067">
    <property type="entry name" value="p450"/>
    <property type="match status" value="1"/>
</dbReference>
<gene>
    <name evidence="8" type="ORF">BB560_003541</name>
</gene>
<accession>A0A2T9ZBU8</accession>
<dbReference type="Gene3D" id="1.10.630.10">
    <property type="entry name" value="Cytochrome P450"/>
    <property type="match status" value="1"/>
</dbReference>
<dbReference type="GO" id="GO:0020037">
    <property type="term" value="F:heme binding"/>
    <property type="evidence" value="ECO:0007669"/>
    <property type="project" value="InterPro"/>
</dbReference>
<dbReference type="SUPFAM" id="SSF48264">
    <property type="entry name" value="Cytochrome P450"/>
    <property type="match status" value="1"/>
</dbReference>
<evidence type="ECO:0000256" key="5">
    <source>
        <dbReference type="ARBA" id="ARBA00023002"/>
    </source>
</evidence>
<keyword evidence="9" id="KW-1185">Reference proteome</keyword>
<keyword evidence="5" id="KW-0560">Oxidoreductase</keyword>
<dbReference type="GO" id="GO:0016705">
    <property type="term" value="F:oxidoreductase activity, acting on paired donors, with incorporation or reduction of molecular oxygen"/>
    <property type="evidence" value="ECO:0007669"/>
    <property type="project" value="InterPro"/>
</dbReference>
<dbReference type="PANTHER" id="PTHR24292:SF100">
    <property type="entry name" value="CYTOCHROME P450 6A16, ISOFORM B-RELATED"/>
    <property type="match status" value="1"/>
</dbReference>
<evidence type="ECO:0000256" key="6">
    <source>
        <dbReference type="ARBA" id="ARBA00023004"/>
    </source>
</evidence>
<keyword evidence="4" id="KW-0479">Metal-binding</keyword>
<evidence type="ECO:0000256" key="2">
    <source>
        <dbReference type="ARBA" id="ARBA00010617"/>
    </source>
</evidence>
<reference evidence="8 9" key="1">
    <citation type="journal article" date="2018" name="MBio">
        <title>Comparative Genomics Reveals the Core Gene Toolbox for the Fungus-Insect Symbiosis.</title>
        <authorList>
            <person name="Wang Y."/>
            <person name="Stata M."/>
            <person name="Wang W."/>
            <person name="Stajich J.E."/>
            <person name="White M.M."/>
            <person name="Moncalvo J.M."/>
        </authorList>
    </citation>
    <scope>NUCLEOTIDE SEQUENCE [LARGE SCALE GENOMIC DNA]</scope>
    <source>
        <strain evidence="8 9">SC-DP-2</strain>
    </source>
</reference>
<dbReference type="EMBL" id="MBFS01000654">
    <property type="protein sequence ID" value="PVV02017.1"/>
    <property type="molecule type" value="Genomic_DNA"/>
</dbReference>
<protein>
    <recommendedName>
        <fullName evidence="10">Cytochrome P450</fullName>
    </recommendedName>
</protein>
<evidence type="ECO:0000256" key="7">
    <source>
        <dbReference type="ARBA" id="ARBA00023033"/>
    </source>
</evidence>
<name>A0A2T9ZBU8_9FUNG</name>
<organism evidence="8 9">
    <name type="scientific">Smittium megazygosporum</name>
    <dbReference type="NCBI Taxonomy" id="133381"/>
    <lineage>
        <taxon>Eukaryota</taxon>
        <taxon>Fungi</taxon>
        <taxon>Fungi incertae sedis</taxon>
        <taxon>Zoopagomycota</taxon>
        <taxon>Kickxellomycotina</taxon>
        <taxon>Harpellomycetes</taxon>
        <taxon>Harpellales</taxon>
        <taxon>Legeriomycetaceae</taxon>
        <taxon>Smittium</taxon>
    </lineage>
</organism>
<feature type="non-terminal residue" evidence="8">
    <location>
        <position position="344"/>
    </location>
</feature>
<dbReference type="Proteomes" id="UP000245609">
    <property type="component" value="Unassembled WGS sequence"/>
</dbReference>
<comment type="cofactor">
    <cofactor evidence="1">
        <name>heme</name>
        <dbReference type="ChEBI" id="CHEBI:30413"/>
    </cofactor>
</comment>
<keyword evidence="7" id="KW-0503">Monooxygenase</keyword>
<keyword evidence="6" id="KW-0408">Iron</keyword>
<dbReference type="InterPro" id="IPR001128">
    <property type="entry name" value="Cyt_P450"/>
</dbReference>
<evidence type="ECO:0000256" key="3">
    <source>
        <dbReference type="ARBA" id="ARBA00022617"/>
    </source>
</evidence>
<dbReference type="InterPro" id="IPR036396">
    <property type="entry name" value="Cyt_P450_sf"/>
</dbReference>
<dbReference type="GO" id="GO:0004497">
    <property type="term" value="F:monooxygenase activity"/>
    <property type="evidence" value="ECO:0007669"/>
    <property type="project" value="UniProtKB-KW"/>
</dbReference>
<sequence length="344" mass="40060">MINYETTQNVTSKEYIDAMNKADDIASINNSMVNYIVGSSYVSQFMSAPTSLLNYTKFRLMNYPPSKCVSESMKDNFYAKKLLNMFDLKTDSQAIKRGAKWTRRYLESISKQETTYFEKTIYDFCGKRGLNDEKLLKAVSKMISTPVTYTDYKNSLFGRLNLYWDSKSQKKYYEYQNLYVLNELKYLHTEGLIKVIAEEGIFDGIPKQDVGRGFLGTIIISGRLLAPALSNFILDLTLNQKVFYKLAFEQKKIIEKYENDITLEALDEMVYLDACILESMRLGSMSGIPRFVEKDMYLPNGVKIKEKSFVKFGRFTHNRSEKYFLQHPHYFIPERHLKTNTKLS</sequence>
<evidence type="ECO:0000256" key="1">
    <source>
        <dbReference type="ARBA" id="ARBA00001971"/>
    </source>
</evidence>
<dbReference type="STRING" id="133381.A0A2T9ZBU8"/>
<dbReference type="AlphaFoldDB" id="A0A2T9ZBU8"/>